<feature type="domain" description="Inhibitor of growth protein N-terminal histone-binding" evidence="3">
    <location>
        <begin position="16"/>
        <end position="117"/>
    </location>
</feature>
<dbReference type="GO" id="GO:0005634">
    <property type="term" value="C:nucleus"/>
    <property type="evidence" value="ECO:0007669"/>
    <property type="project" value="TreeGrafter"/>
</dbReference>
<dbReference type="CDD" id="cd16859">
    <property type="entry name" value="ING_ING4_5"/>
    <property type="match status" value="1"/>
</dbReference>
<dbReference type="AlphaFoldDB" id="A0A1C7NA89"/>
<gene>
    <name evidence="4" type="primary">ING4_2</name>
    <name evidence="4" type="ORF">A0J61_06002</name>
</gene>
<dbReference type="OrthoDB" id="5411773at2759"/>
<proteinExistence type="predicted"/>
<dbReference type="InterPro" id="IPR013083">
    <property type="entry name" value="Znf_RING/FYVE/PHD"/>
</dbReference>
<organism evidence="4 5">
    <name type="scientific">Choanephora cucurbitarum</name>
    <dbReference type="NCBI Taxonomy" id="101091"/>
    <lineage>
        <taxon>Eukaryota</taxon>
        <taxon>Fungi</taxon>
        <taxon>Fungi incertae sedis</taxon>
        <taxon>Mucoromycota</taxon>
        <taxon>Mucoromycotina</taxon>
        <taxon>Mucoromycetes</taxon>
        <taxon>Mucorales</taxon>
        <taxon>Mucorineae</taxon>
        <taxon>Choanephoraceae</taxon>
        <taxon>Choanephoroideae</taxon>
        <taxon>Choanephora</taxon>
    </lineage>
</organism>
<dbReference type="Gene3D" id="3.30.40.10">
    <property type="entry name" value="Zinc/RING finger domain, C3HC4 (zinc finger)"/>
    <property type="match status" value="1"/>
</dbReference>
<accession>A0A1C7NA89</accession>
<protein>
    <submittedName>
        <fullName evidence="4">Inhibitor of growth protein 4</fullName>
    </submittedName>
</protein>
<dbReference type="SMART" id="SM01408">
    <property type="entry name" value="ING"/>
    <property type="match status" value="1"/>
</dbReference>
<evidence type="ECO:0000256" key="1">
    <source>
        <dbReference type="ARBA" id="ARBA00022853"/>
    </source>
</evidence>
<dbReference type="GO" id="GO:0006355">
    <property type="term" value="P:regulation of DNA-templated transcription"/>
    <property type="evidence" value="ECO:0007669"/>
    <property type="project" value="TreeGrafter"/>
</dbReference>
<keyword evidence="1" id="KW-0156">Chromatin regulator</keyword>
<dbReference type="GO" id="GO:0006325">
    <property type="term" value="P:chromatin organization"/>
    <property type="evidence" value="ECO:0007669"/>
    <property type="project" value="UniProtKB-KW"/>
</dbReference>
<evidence type="ECO:0000256" key="2">
    <source>
        <dbReference type="SAM" id="MobiDB-lite"/>
    </source>
</evidence>
<sequence length="256" mass="29031">MKSTHTITKQFDNLVYLDDYIDTIEAVPLDLQRNFTLMRELDGYAQELMSTVSKNAIELIDNIKDMEPNTRLDRLKDLTKILTETLKRGEEKVALAKSTFDAVDRHCNRLDADLVKFEEDQIVGDSRITTLPGLQPSARSLKEGVDVRDRATKRLLDRERKELKGEKKKRKTAKDTNTGSGSTPPPLARAQTLEKSKSSKSIEKEKMKYTYNKNGNGKPKTVVPVDLPIDPNEPLYCYCQQVSYGEMVACDNTDVL</sequence>
<dbReference type="Pfam" id="PF12998">
    <property type="entry name" value="ING"/>
    <property type="match status" value="1"/>
</dbReference>
<feature type="region of interest" description="Disordered" evidence="2">
    <location>
        <begin position="152"/>
        <end position="217"/>
    </location>
</feature>
<keyword evidence="5" id="KW-1185">Reference proteome</keyword>
<name>A0A1C7NA89_9FUNG</name>
<feature type="compositionally biased region" description="Basic and acidic residues" evidence="2">
    <location>
        <begin position="192"/>
        <end position="208"/>
    </location>
</feature>
<reference evidence="4 5" key="1">
    <citation type="submission" date="2016-03" db="EMBL/GenBank/DDBJ databases">
        <title>Choanephora cucurbitarum.</title>
        <authorList>
            <person name="Min B."/>
            <person name="Park H."/>
            <person name="Park J.-H."/>
            <person name="Shin H.-D."/>
            <person name="Choi I.-G."/>
        </authorList>
    </citation>
    <scope>NUCLEOTIDE SEQUENCE [LARGE SCALE GENOMIC DNA]</scope>
    <source>
        <strain evidence="4 5">KUS-F28377</strain>
    </source>
</reference>
<dbReference type="InterPro" id="IPR011011">
    <property type="entry name" value="Znf_FYVE_PHD"/>
</dbReference>
<dbReference type="InterPro" id="IPR028651">
    <property type="entry name" value="ING_fam"/>
</dbReference>
<dbReference type="Proteomes" id="UP000093000">
    <property type="component" value="Unassembled WGS sequence"/>
</dbReference>
<dbReference type="EMBL" id="LUGH01000343">
    <property type="protein sequence ID" value="OBZ85940.1"/>
    <property type="molecule type" value="Genomic_DNA"/>
</dbReference>
<dbReference type="PANTHER" id="PTHR10333:SF42">
    <property type="entry name" value="INHIBITOR OF GROWTH PROTEIN 5"/>
    <property type="match status" value="1"/>
</dbReference>
<evidence type="ECO:0000313" key="4">
    <source>
        <dbReference type="EMBL" id="OBZ85940.1"/>
    </source>
</evidence>
<comment type="caution">
    <text evidence="4">The sequence shown here is derived from an EMBL/GenBank/DDBJ whole genome shotgun (WGS) entry which is preliminary data.</text>
</comment>
<evidence type="ECO:0000313" key="5">
    <source>
        <dbReference type="Proteomes" id="UP000093000"/>
    </source>
</evidence>
<dbReference type="PANTHER" id="PTHR10333">
    <property type="entry name" value="INHIBITOR OF GROWTH PROTEIN"/>
    <property type="match status" value="1"/>
</dbReference>
<feature type="compositionally biased region" description="Basic and acidic residues" evidence="2">
    <location>
        <begin position="152"/>
        <end position="165"/>
    </location>
</feature>
<dbReference type="InterPro" id="IPR024610">
    <property type="entry name" value="ING_N_histone-binding"/>
</dbReference>
<dbReference type="STRING" id="101091.A0A1C7NA89"/>
<evidence type="ECO:0000259" key="3">
    <source>
        <dbReference type="SMART" id="SM01408"/>
    </source>
</evidence>
<dbReference type="FunCoup" id="A0A1C7NA89">
    <property type="interactions" value="143"/>
</dbReference>
<dbReference type="SUPFAM" id="SSF57903">
    <property type="entry name" value="FYVE/PHD zinc finger"/>
    <property type="match status" value="1"/>
</dbReference>
<dbReference type="Gene3D" id="6.10.140.1740">
    <property type="match status" value="1"/>
</dbReference>
<dbReference type="InParanoid" id="A0A1C7NA89"/>